<evidence type="ECO:0000256" key="7">
    <source>
        <dbReference type="SAM" id="Phobius"/>
    </source>
</evidence>
<accession>A0A9P1C584</accession>
<feature type="compositionally biased region" description="Low complexity" evidence="6">
    <location>
        <begin position="393"/>
        <end position="405"/>
    </location>
</feature>
<sequence>MAKKGTYNGTFFGNFSSRLHGTPVRFGLLLGQEVENGLGDVLFAAATPPLDEEGDADAAPKDVASLLKSSSAGVSFSDWVVQHTSAVRKLLPAAMAPLGCFVVASEQAAKELAALLVPILRGFPEPLVLSIDPSTRKSSFWQLSVGAKPALRPAQMKADSYKDYLLLWSVVNVDVFVQETYSPDANIDDLATEVSRVVAESLKSCVVTMASDTGVPQVVELASESLLVETVTPKECHQLKVSFLRPGSVLRAGDGPVRQRCVLTSSALLLRRNIELRRAVAQLMEEIASSSAERLRLALEECEKPGRFLNLPWRGLFSPEDLQFPLWLGDYLMPDESHAAAKERLGQLLGVQEEALEQAPDFLDEHKLLTAHVGTYGPEPGSDRAQGKAPKASTSGSSGRSGSSGVPVALTTCVAMVVLILAVAIPKML</sequence>
<comment type="subcellular location">
    <subcellularLocation>
        <location evidence="1">Membrane</location>
    </subcellularLocation>
</comment>
<evidence type="ECO:0000313" key="8">
    <source>
        <dbReference type="EMBL" id="CAI3984745.1"/>
    </source>
</evidence>
<dbReference type="AlphaFoldDB" id="A0A9P1C584"/>
<proteinExistence type="inferred from homology"/>
<evidence type="ECO:0000256" key="4">
    <source>
        <dbReference type="ARBA" id="ARBA00022989"/>
    </source>
</evidence>
<comment type="similarity">
    <text evidence="2">Belongs to the ODR-4 family.</text>
</comment>
<dbReference type="OrthoDB" id="427124at2759"/>
<reference evidence="9" key="2">
    <citation type="submission" date="2024-04" db="EMBL/GenBank/DDBJ databases">
        <authorList>
            <person name="Chen Y."/>
            <person name="Shah S."/>
            <person name="Dougan E. K."/>
            <person name="Thang M."/>
            <person name="Chan C."/>
        </authorList>
    </citation>
    <scope>NUCLEOTIDE SEQUENCE [LARGE SCALE GENOMIC DNA]</scope>
</reference>
<evidence type="ECO:0000256" key="5">
    <source>
        <dbReference type="ARBA" id="ARBA00023136"/>
    </source>
</evidence>
<dbReference type="PANTHER" id="PTHR33966">
    <property type="entry name" value="PROTEIN ODR-4 HOMOLOG"/>
    <property type="match status" value="1"/>
</dbReference>
<dbReference type="GO" id="GO:0008104">
    <property type="term" value="P:intracellular protein localization"/>
    <property type="evidence" value="ECO:0007669"/>
    <property type="project" value="TreeGrafter"/>
</dbReference>
<comment type="caution">
    <text evidence="8">The sequence shown here is derived from an EMBL/GenBank/DDBJ whole genome shotgun (WGS) entry which is preliminary data.</text>
</comment>
<keyword evidence="10" id="KW-1185">Reference proteome</keyword>
<keyword evidence="5 7" id="KW-0472">Membrane</keyword>
<evidence type="ECO:0008006" key="11">
    <source>
        <dbReference type="Google" id="ProtNLM"/>
    </source>
</evidence>
<dbReference type="Proteomes" id="UP001152797">
    <property type="component" value="Unassembled WGS sequence"/>
</dbReference>
<evidence type="ECO:0000313" key="9">
    <source>
        <dbReference type="EMBL" id="CAL1138120.1"/>
    </source>
</evidence>
<dbReference type="GO" id="GO:0012505">
    <property type="term" value="C:endomembrane system"/>
    <property type="evidence" value="ECO:0007669"/>
    <property type="project" value="TreeGrafter"/>
</dbReference>
<dbReference type="EMBL" id="CAMXCT020000913">
    <property type="protein sequence ID" value="CAL1138120.1"/>
    <property type="molecule type" value="Genomic_DNA"/>
</dbReference>
<keyword evidence="3 7" id="KW-0812">Transmembrane</keyword>
<protein>
    <recommendedName>
        <fullName evidence="11">Protein odr-4 homolog</fullName>
    </recommendedName>
</protein>
<evidence type="ECO:0000256" key="1">
    <source>
        <dbReference type="ARBA" id="ARBA00004370"/>
    </source>
</evidence>
<organism evidence="8">
    <name type="scientific">Cladocopium goreaui</name>
    <dbReference type="NCBI Taxonomy" id="2562237"/>
    <lineage>
        <taxon>Eukaryota</taxon>
        <taxon>Sar</taxon>
        <taxon>Alveolata</taxon>
        <taxon>Dinophyceae</taxon>
        <taxon>Suessiales</taxon>
        <taxon>Symbiodiniaceae</taxon>
        <taxon>Cladocopium</taxon>
    </lineage>
</organism>
<dbReference type="EMBL" id="CAMXCT010000913">
    <property type="protein sequence ID" value="CAI3984745.1"/>
    <property type="molecule type" value="Genomic_DNA"/>
</dbReference>
<name>A0A9P1C584_9DINO</name>
<keyword evidence="4 7" id="KW-1133">Transmembrane helix</keyword>
<evidence type="ECO:0000313" key="10">
    <source>
        <dbReference type="Proteomes" id="UP001152797"/>
    </source>
</evidence>
<dbReference type="EMBL" id="CAMXCT030000913">
    <property type="protein sequence ID" value="CAL4772057.1"/>
    <property type="molecule type" value="Genomic_DNA"/>
</dbReference>
<reference evidence="8" key="1">
    <citation type="submission" date="2022-10" db="EMBL/GenBank/DDBJ databases">
        <authorList>
            <person name="Chen Y."/>
            <person name="Dougan E. K."/>
            <person name="Chan C."/>
            <person name="Rhodes N."/>
            <person name="Thang M."/>
        </authorList>
    </citation>
    <scope>NUCLEOTIDE SEQUENCE</scope>
</reference>
<feature type="region of interest" description="Disordered" evidence="6">
    <location>
        <begin position="373"/>
        <end position="405"/>
    </location>
</feature>
<evidence type="ECO:0000256" key="6">
    <source>
        <dbReference type="SAM" id="MobiDB-lite"/>
    </source>
</evidence>
<dbReference type="Pfam" id="PF14778">
    <property type="entry name" value="ODR4-like"/>
    <property type="match status" value="1"/>
</dbReference>
<dbReference type="GO" id="GO:0016020">
    <property type="term" value="C:membrane"/>
    <property type="evidence" value="ECO:0007669"/>
    <property type="project" value="UniProtKB-SubCell"/>
</dbReference>
<dbReference type="PANTHER" id="PTHR33966:SF1">
    <property type="entry name" value="PROTEIN ODR-4 HOMOLOG"/>
    <property type="match status" value="1"/>
</dbReference>
<dbReference type="InterPro" id="IPR029454">
    <property type="entry name" value="ODR-4-like"/>
</dbReference>
<evidence type="ECO:0000256" key="3">
    <source>
        <dbReference type="ARBA" id="ARBA00022692"/>
    </source>
</evidence>
<evidence type="ECO:0000256" key="2">
    <source>
        <dbReference type="ARBA" id="ARBA00010131"/>
    </source>
</evidence>
<gene>
    <name evidence="8" type="ORF">C1SCF055_LOCUS12264</name>
</gene>
<feature type="transmembrane region" description="Helical" evidence="7">
    <location>
        <begin position="405"/>
        <end position="425"/>
    </location>
</feature>